<accession>A0A1A9ULQ0</accession>
<dbReference type="Proteomes" id="UP000078200">
    <property type="component" value="Unassembled WGS sequence"/>
</dbReference>
<organism evidence="1 2">
    <name type="scientific">Glossina austeni</name>
    <name type="common">Savannah tsetse fly</name>
    <dbReference type="NCBI Taxonomy" id="7395"/>
    <lineage>
        <taxon>Eukaryota</taxon>
        <taxon>Metazoa</taxon>
        <taxon>Ecdysozoa</taxon>
        <taxon>Arthropoda</taxon>
        <taxon>Hexapoda</taxon>
        <taxon>Insecta</taxon>
        <taxon>Pterygota</taxon>
        <taxon>Neoptera</taxon>
        <taxon>Endopterygota</taxon>
        <taxon>Diptera</taxon>
        <taxon>Brachycera</taxon>
        <taxon>Muscomorpha</taxon>
        <taxon>Hippoboscoidea</taxon>
        <taxon>Glossinidae</taxon>
        <taxon>Glossina</taxon>
    </lineage>
</organism>
<dbReference type="EnsemblMetazoa" id="GAUT008496-RA">
    <property type="protein sequence ID" value="GAUT008496-PA"/>
    <property type="gene ID" value="GAUT008496"/>
</dbReference>
<keyword evidence="2" id="KW-1185">Reference proteome</keyword>
<sequence>MAGDVVPSYDTRRTQYLLLTMCNTNYTFSATDIEAYGSQAGGSIMYSMEFWETLTKVIIACILSFHTILRLAQEAVGMVRIVEDVFGTAVNPLTEQTEQIKRFTLTNNNDESVLYSYHGAHQSEPTQFEFIS</sequence>
<dbReference type="AlphaFoldDB" id="A0A1A9ULQ0"/>
<name>A0A1A9ULQ0_GLOAU</name>
<proteinExistence type="predicted"/>
<evidence type="ECO:0000313" key="2">
    <source>
        <dbReference type="Proteomes" id="UP000078200"/>
    </source>
</evidence>
<protein>
    <submittedName>
        <fullName evidence="1">Uncharacterized protein</fullName>
    </submittedName>
</protein>
<dbReference type="VEuPathDB" id="VectorBase:GAUT008496"/>
<reference evidence="1" key="1">
    <citation type="submission" date="2020-05" db="UniProtKB">
        <authorList>
            <consortium name="EnsemblMetazoa"/>
        </authorList>
    </citation>
    <scope>IDENTIFICATION</scope>
    <source>
        <strain evidence="1">TTRI</strain>
    </source>
</reference>
<evidence type="ECO:0000313" key="1">
    <source>
        <dbReference type="EnsemblMetazoa" id="GAUT008496-PA"/>
    </source>
</evidence>